<organism evidence="1 2">
    <name type="scientific">Tamaricihabitans halophyticus</name>
    <dbReference type="NCBI Taxonomy" id="1262583"/>
    <lineage>
        <taxon>Bacteria</taxon>
        <taxon>Bacillati</taxon>
        <taxon>Actinomycetota</taxon>
        <taxon>Actinomycetes</taxon>
        <taxon>Pseudonocardiales</taxon>
        <taxon>Pseudonocardiaceae</taxon>
        <taxon>Tamaricihabitans</taxon>
    </lineage>
</organism>
<keyword evidence="2" id="KW-1185">Reference proteome</keyword>
<protein>
    <submittedName>
        <fullName evidence="1">Uncharacterized protein</fullName>
    </submittedName>
</protein>
<name>A0A4R2QUC3_9PSEU</name>
<sequence length="50" mass="5399">MYGRLRPKYGLRNTQPDFRNVAAGASVVAACRLACLERTGRLTTATSLTA</sequence>
<evidence type="ECO:0000313" key="2">
    <source>
        <dbReference type="Proteomes" id="UP000294911"/>
    </source>
</evidence>
<evidence type="ECO:0000313" key="1">
    <source>
        <dbReference type="EMBL" id="TCP53573.1"/>
    </source>
</evidence>
<dbReference type="AlphaFoldDB" id="A0A4R2QUC3"/>
<comment type="caution">
    <text evidence="1">The sequence shown here is derived from an EMBL/GenBank/DDBJ whole genome shotgun (WGS) entry which is preliminary data.</text>
</comment>
<reference evidence="1 2" key="1">
    <citation type="submission" date="2019-03" db="EMBL/GenBank/DDBJ databases">
        <title>Genomic Encyclopedia of Type Strains, Phase IV (KMG-IV): sequencing the most valuable type-strain genomes for metagenomic binning, comparative biology and taxonomic classification.</title>
        <authorList>
            <person name="Goeker M."/>
        </authorList>
    </citation>
    <scope>NUCLEOTIDE SEQUENCE [LARGE SCALE GENOMIC DNA]</scope>
    <source>
        <strain evidence="1 2">DSM 45765</strain>
    </source>
</reference>
<gene>
    <name evidence="1" type="ORF">EV191_104140</name>
</gene>
<dbReference type="Proteomes" id="UP000294911">
    <property type="component" value="Unassembled WGS sequence"/>
</dbReference>
<proteinExistence type="predicted"/>
<dbReference type="EMBL" id="SLXQ01000004">
    <property type="protein sequence ID" value="TCP53573.1"/>
    <property type="molecule type" value="Genomic_DNA"/>
</dbReference>
<accession>A0A4R2QUC3</accession>
<dbReference type="PROSITE" id="PS51257">
    <property type="entry name" value="PROKAR_LIPOPROTEIN"/>
    <property type="match status" value="1"/>
</dbReference>